<dbReference type="AlphaFoldDB" id="A0A897MZF4"/>
<evidence type="ECO:0000313" key="1">
    <source>
        <dbReference type="EMBL" id="QSG05661.1"/>
    </source>
</evidence>
<protein>
    <submittedName>
        <fullName evidence="1">RecA-superfamily ATPase</fullName>
    </submittedName>
</protein>
<sequence>MEYTLAIENAPETVPGGTGILLVHPSTGETDRIDTEFLGTDTDHMLIVSTRTSAREVEQKLEHYAVDESKATILDTLSVERGYTRRKTDHIRYVTAPDNLEEVVEKTRKFLEETEGKRRISVDSVTEMAYYADEDSAREAVGELLALLVEYDAVGLFHLAGGVHDDEVLKGYRDLFDGTIDLTEDGTVYTSF</sequence>
<dbReference type="Pfam" id="PF23365">
    <property type="entry name" value="DUF7090"/>
    <property type="match status" value="1"/>
</dbReference>
<dbReference type="RefSeq" id="WP_229115479.1">
    <property type="nucleotide sequence ID" value="NZ_CP064787.1"/>
</dbReference>
<reference evidence="1" key="1">
    <citation type="submission" date="2020-11" db="EMBL/GenBank/DDBJ databases">
        <title>Carbohydrate-dependent, anaerobic sulfur respiration: A novel catabolism in halophilic archaea.</title>
        <authorList>
            <person name="Sorokin D.Y."/>
            <person name="Messina E."/>
            <person name="Smedile F."/>
            <person name="La Cono V."/>
            <person name="Hallsworth J.E."/>
            <person name="Yakimov M.M."/>
        </authorList>
    </citation>
    <scope>NUCLEOTIDE SEQUENCE</scope>
    <source>
        <strain evidence="1">HSR12-1</strain>
    </source>
</reference>
<dbReference type="EMBL" id="CP064787">
    <property type="protein sequence ID" value="QSG05661.1"/>
    <property type="molecule type" value="Genomic_DNA"/>
</dbReference>
<dbReference type="GeneID" id="68854925"/>
<proteinExistence type="predicted"/>
<accession>A0A897MZF4</accession>
<organism evidence="1 2">
    <name type="scientific">Halapricum desulfuricans</name>
    <dbReference type="NCBI Taxonomy" id="2841257"/>
    <lineage>
        <taxon>Archaea</taxon>
        <taxon>Methanobacteriati</taxon>
        <taxon>Methanobacteriota</taxon>
        <taxon>Stenosarchaea group</taxon>
        <taxon>Halobacteria</taxon>
        <taxon>Halobacteriales</taxon>
        <taxon>Haloarculaceae</taxon>
        <taxon>Halapricum</taxon>
    </lineage>
</organism>
<dbReference type="Proteomes" id="UP000663525">
    <property type="component" value="Chromosome"/>
</dbReference>
<dbReference type="Gene3D" id="3.40.50.300">
    <property type="entry name" value="P-loop containing nucleotide triphosphate hydrolases"/>
    <property type="match status" value="1"/>
</dbReference>
<dbReference type="InterPro" id="IPR027417">
    <property type="entry name" value="P-loop_NTPase"/>
</dbReference>
<evidence type="ECO:0000313" key="2">
    <source>
        <dbReference type="Proteomes" id="UP000663525"/>
    </source>
</evidence>
<name>A0A897MZF4_9EURY</name>
<gene>
    <name evidence="1" type="ORF">HSR121_1316</name>
</gene>
<dbReference type="InterPro" id="IPR055516">
    <property type="entry name" value="DUF7090"/>
</dbReference>